<evidence type="ECO:0000313" key="8">
    <source>
        <dbReference type="EMBL" id="KGN73322.1"/>
    </source>
</evidence>
<dbReference type="Pfam" id="PF06968">
    <property type="entry name" value="BATS"/>
    <property type="match status" value="1"/>
</dbReference>
<evidence type="ECO:0000256" key="2">
    <source>
        <dbReference type="ARBA" id="ARBA00022485"/>
    </source>
</evidence>
<dbReference type="SMART" id="SM00876">
    <property type="entry name" value="BATS"/>
    <property type="match status" value="1"/>
</dbReference>
<dbReference type="GO" id="GO:0003824">
    <property type="term" value="F:catalytic activity"/>
    <property type="evidence" value="ECO:0007669"/>
    <property type="project" value="InterPro"/>
</dbReference>
<protein>
    <submittedName>
        <fullName evidence="8">Thiamine biosynthesis protein ThiH</fullName>
    </submittedName>
</protein>
<comment type="cofactor">
    <cofactor evidence="1">
        <name>[4Fe-4S] cluster</name>
        <dbReference type="ChEBI" id="CHEBI:49883"/>
    </cofactor>
</comment>
<evidence type="ECO:0000256" key="4">
    <source>
        <dbReference type="ARBA" id="ARBA00022723"/>
    </source>
</evidence>
<evidence type="ECO:0000256" key="6">
    <source>
        <dbReference type="ARBA" id="ARBA00023014"/>
    </source>
</evidence>
<dbReference type="NCBIfam" id="TIGR02351">
    <property type="entry name" value="thiH"/>
    <property type="match status" value="1"/>
</dbReference>
<name>A0A0A2E6T6_9PORP</name>
<dbReference type="SFLD" id="SFLDG01081">
    <property type="entry name" value="cleavage_of_the_Ca-Cb_bond_in"/>
    <property type="match status" value="1"/>
</dbReference>
<keyword evidence="3" id="KW-0949">S-adenosyl-L-methionine</keyword>
<keyword evidence="2" id="KW-0004">4Fe-4S</keyword>
<dbReference type="Pfam" id="PF04055">
    <property type="entry name" value="Radical_SAM"/>
    <property type="match status" value="1"/>
</dbReference>
<dbReference type="EMBL" id="JRFA01000023">
    <property type="protein sequence ID" value="KGN73322.1"/>
    <property type="molecule type" value="Genomic_DNA"/>
</dbReference>
<dbReference type="CDD" id="cd01335">
    <property type="entry name" value="Radical_SAM"/>
    <property type="match status" value="1"/>
</dbReference>
<dbReference type="SFLD" id="SFLDF00301">
    <property type="entry name" value="2-iminoacetate_synthase_(ThiH)"/>
    <property type="match status" value="1"/>
</dbReference>
<dbReference type="PROSITE" id="PS51918">
    <property type="entry name" value="RADICAL_SAM"/>
    <property type="match status" value="1"/>
</dbReference>
<gene>
    <name evidence="8" type="primary">thiH</name>
    <name evidence="8" type="ORF">HQ47_07555</name>
</gene>
<dbReference type="InterPro" id="IPR012726">
    <property type="entry name" value="ThiH"/>
</dbReference>
<evidence type="ECO:0000259" key="7">
    <source>
        <dbReference type="PROSITE" id="PS51918"/>
    </source>
</evidence>
<accession>A0A0A2E6T6</accession>
<dbReference type="SFLD" id="SFLDG01060">
    <property type="entry name" value="BATS_domain_containing"/>
    <property type="match status" value="1"/>
</dbReference>
<dbReference type="PANTHER" id="PTHR43583:SF1">
    <property type="entry name" value="2-IMINOACETATE SYNTHASE"/>
    <property type="match status" value="1"/>
</dbReference>
<dbReference type="GO" id="GO:0009228">
    <property type="term" value="P:thiamine biosynthetic process"/>
    <property type="evidence" value="ECO:0007669"/>
    <property type="project" value="InterPro"/>
</dbReference>
<dbReference type="eggNOG" id="COG0502">
    <property type="taxonomic scope" value="Bacteria"/>
</dbReference>
<dbReference type="GO" id="GO:0051539">
    <property type="term" value="F:4 iron, 4 sulfur cluster binding"/>
    <property type="evidence" value="ECO:0007669"/>
    <property type="project" value="UniProtKB-KW"/>
</dbReference>
<feature type="domain" description="Radical SAM core" evidence="7">
    <location>
        <begin position="74"/>
        <end position="309"/>
    </location>
</feature>
<keyword evidence="4" id="KW-0479">Metal-binding</keyword>
<keyword evidence="6" id="KW-0411">Iron-sulfur</keyword>
<dbReference type="GO" id="GO:0005506">
    <property type="term" value="F:iron ion binding"/>
    <property type="evidence" value="ECO:0007669"/>
    <property type="project" value="InterPro"/>
</dbReference>
<dbReference type="InterPro" id="IPR058240">
    <property type="entry name" value="rSAM_sf"/>
</dbReference>
<evidence type="ECO:0000256" key="5">
    <source>
        <dbReference type="ARBA" id="ARBA00023004"/>
    </source>
</evidence>
<dbReference type="RefSeq" id="WP_036874446.1">
    <property type="nucleotide sequence ID" value="NZ_JBGYTE010000050.1"/>
</dbReference>
<dbReference type="Proteomes" id="UP000030103">
    <property type="component" value="Unassembled WGS sequence"/>
</dbReference>
<dbReference type="InterPro" id="IPR010722">
    <property type="entry name" value="BATS_dom"/>
</dbReference>
<proteinExistence type="predicted"/>
<dbReference type="SUPFAM" id="SSF102114">
    <property type="entry name" value="Radical SAM enzymes"/>
    <property type="match status" value="1"/>
</dbReference>
<sequence length="372" mass="43090">MKKYHSFYDCIREYNWQEIEERIASCTAADVECALANPARTLDDFAALISPAAVPYLEPMAQEAHRLTVERFGRTIQMYIPLYLSNICTNACVYCGFNKYNKIHRRKLTEEEVRREMEAILKLGYQHLLLVSGEAEVVTGADYYEKMVRLVRPHFSQISLEVQPLKMEEYRRLHEAGVGYVCVYQETYNEEAYPGYHPEGKKHDYRWRLETPDRIAQADIQKIGIGALLGLENWRTDSFFTALHLRYMEQQYWRTKYSVSLPRLRPAAGGWQPKDPIDDAGMVQLITAFRLFDPMVEISLSTRESAVFRDHVTPIGITAMSAGSKTEPGGYAEDNADLEQFVINDARSPEEFALSMRKLGYEPVWKDWDCWM</sequence>
<dbReference type="SFLD" id="SFLDS00029">
    <property type="entry name" value="Radical_SAM"/>
    <property type="match status" value="1"/>
</dbReference>
<dbReference type="InterPro" id="IPR007197">
    <property type="entry name" value="rSAM"/>
</dbReference>
<keyword evidence="9" id="KW-1185">Reference proteome</keyword>
<dbReference type="InterPro" id="IPR013785">
    <property type="entry name" value="Aldolase_TIM"/>
</dbReference>
<evidence type="ECO:0000256" key="3">
    <source>
        <dbReference type="ARBA" id="ARBA00022691"/>
    </source>
</evidence>
<dbReference type="STRING" id="28115.HQ47_07555"/>
<keyword evidence="5" id="KW-0408">Iron</keyword>
<dbReference type="Gene3D" id="3.20.20.70">
    <property type="entry name" value="Aldolase class I"/>
    <property type="match status" value="1"/>
</dbReference>
<reference evidence="8 9" key="1">
    <citation type="submission" date="2014-09" db="EMBL/GenBank/DDBJ databases">
        <title>Draft Genome Sequence of Porphyromonas macacae COT-192_OH2859.</title>
        <authorList>
            <person name="Wallis C."/>
            <person name="Deusch O."/>
            <person name="O'Flynn C."/>
            <person name="Davis I."/>
            <person name="Horsfall A."/>
            <person name="Kirkwood N."/>
            <person name="Harris S."/>
            <person name="Eisen J.A."/>
            <person name="Coil D.A."/>
            <person name="Darling A.E."/>
            <person name="Jospin G."/>
            <person name="Alexiev A."/>
        </authorList>
    </citation>
    <scope>NUCLEOTIDE SEQUENCE [LARGE SCALE GENOMIC DNA]</scope>
    <source>
        <strain evidence="9">COT-192 OH2859</strain>
    </source>
</reference>
<organism evidence="8 9">
    <name type="scientific">Porphyromonas macacae</name>
    <dbReference type="NCBI Taxonomy" id="28115"/>
    <lineage>
        <taxon>Bacteria</taxon>
        <taxon>Pseudomonadati</taxon>
        <taxon>Bacteroidota</taxon>
        <taxon>Bacteroidia</taxon>
        <taxon>Bacteroidales</taxon>
        <taxon>Porphyromonadaceae</taxon>
        <taxon>Porphyromonas</taxon>
    </lineage>
</organism>
<dbReference type="InterPro" id="IPR034428">
    <property type="entry name" value="ThiH/NoCL/HydG-like"/>
</dbReference>
<comment type="caution">
    <text evidence="8">The sequence shown here is derived from an EMBL/GenBank/DDBJ whole genome shotgun (WGS) entry which is preliminary data.</text>
</comment>
<evidence type="ECO:0000256" key="1">
    <source>
        <dbReference type="ARBA" id="ARBA00001966"/>
    </source>
</evidence>
<dbReference type="PANTHER" id="PTHR43583">
    <property type="entry name" value="2-IMINOACETATE SYNTHASE"/>
    <property type="match status" value="1"/>
</dbReference>
<dbReference type="AlphaFoldDB" id="A0A0A2E6T6"/>
<evidence type="ECO:0000313" key="9">
    <source>
        <dbReference type="Proteomes" id="UP000030103"/>
    </source>
</evidence>